<dbReference type="KEGG" id="csto:CGC58_06885"/>
<evidence type="ECO:0000313" key="4">
    <source>
        <dbReference type="Proteomes" id="UP000217348"/>
    </source>
</evidence>
<organism evidence="2 4">
    <name type="scientific">Capnocytophaga stomatis</name>
    <dbReference type="NCBI Taxonomy" id="1848904"/>
    <lineage>
        <taxon>Bacteria</taxon>
        <taxon>Pseudomonadati</taxon>
        <taxon>Bacteroidota</taxon>
        <taxon>Flavobacteriia</taxon>
        <taxon>Flavobacteriales</taxon>
        <taxon>Flavobacteriaceae</taxon>
        <taxon>Capnocytophaga</taxon>
    </lineage>
</organism>
<evidence type="ECO:0000256" key="1">
    <source>
        <dbReference type="SAM" id="SignalP"/>
    </source>
</evidence>
<dbReference type="EMBL" id="JBJGWJ010000004">
    <property type="protein sequence ID" value="MFK8293623.1"/>
    <property type="molecule type" value="Genomic_DNA"/>
</dbReference>
<name>A0A250FYD8_9FLAO</name>
<evidence type="ECO:0000313" key="2">
    <source>
        <dbReference type="EMBL" id="ATA89475.1"/>
    </source>
</evidence>
<feature type="chain" id="PRO_5012083587" description="Adhesin domain-containing protein" evidence="1">
    <location>
        <begin position="19"/>
        <end position="367"/>
    </location>
</feature>
<feature type="signal peptide" evidence="1">
    <location>
        <begin position="1"/>
        <end position="18"/>
    </location>
</feature>
<proteinExistence type="predicted"/>
<accession>A0A250FYD8</accession>
<dbReference type="AlphaFoldDB" id="A0A250FYD8"/>
<dbReference type="RefSeq" id="WP_095896054.1">
    <property type="nucleotide sequence ID" value="NZ_BOPJ01000013.1"/>
</dbReference>
<dbReference type="Proteomes" id="UP000217348">
    <property type="component" value="Chromosome"/>
</dbReference>
<dbReference type="EMBL" id="CP022387">
    <property type="protein sequence ID" value="ATA89475.1"/>
    <property type="molecule type" value="Genomic_DNA"/>
</dbReference>
<reference evidence="3 5" key="1">
    <citation type="journal article" date="2016" name="Sci. Rep.">
        <title>Whole genome sequencing identifies a novel species of the genus Capnocytophaga isolated from dog and cat bite wounds in humans.</title>
        <authorList>
            <person name="Zangenah S."/>
            <person name="Abbasi N."/>
            <person name="Andersson A.F."/>
            <person name="Bergman P."/>
        </authorList>
    </citation>
    <scope>NUCLEOTIDE SEQUENCE [LARGE SCALE GENOMIC DNA]</scope>
    <source>
        <strain evidence="3 5">W5</strain>
    </source>
</reference>
<evidence type="ECO:0000313" key="3">
    <source>
        <dbReference type="EMBL" id="MFK8293623.1"/>
    </source>
</evidence>
<dbReference type="OrthoDB" id="1117657at2"/>
<protein>
    <recommendedName>
        <fullName evidence="6">Adhesin domain-containing protein</fullName>
    </recommendedName>
</protein>
<evidence type="ECO:0000313" key="5">
    <source>
        <dbReference type="Proteomes" id="UP001622370"/>
    </source>
</evidence>
<evidence type="ECO:0008006" key="6">
    <source>
        <dbReference type="Google" id="ProtNLM"/>
    </source>
</evidence>
<keyword evidence="5" id="KW-1185">Reference proteome</keyword>
<gene>
    <name evidence="3" type="ORF">ACI76L_07495</name>
    <name evidence="2" type="ORF">CGC58_06885</name>
</gene>
<reference evidence="4" key="3">
    <citation type="submission" date="2017-06" db="EMBL/GenBank/DDBJ databases">
        <title>Capnocytophaga spp. assemblies.</title>
        <authorList>
            <person name="Gulvik C.A."/>
        </authorList>
    </citation>
    <scope>NUCLEOTIDE SEQUENCE [LARGE SCALE GENOMIC DNA]</scope>
    <source>
        <strain evidence="4">H2177</strain>
    </source>
</reference>
<reference evidence="3" key="4">
    <citation type="submission" date="2024-10" db="EMBL/GenBank/DDBJ databases">
        <authorList>
            <person name="Bergman P."/>
            <person name="Andersson A.F."/>
            <person name="Zangenah S."/>
            <person name="Abbasi N."/>
        </authorList>
    </citation>
    <scope>NUCLEOTIDE SEQUENCE</scope>
    <source>
        <strain evidence="3">W5</strain>
    </source>
</reference>
<keyword evidence="1" id="KW-0732">Signal</keyword>
<reference evidence="2" key="2">
    <citation type="journal article" date="2017" name="Genome Announc.">
        <title>Twelve Complete Reference Genomes of Clinical Isolates in the Capnocytophaga Genus.</title>
        <authorList>
            <person name="Villarma A."/>
            <person name="Gulvik C.A."/>
            <person name="Rowe L.A."/>
            <person name="Sheth M."/>
            <person name="Juieng P."/>
            <person name="Nicholson A.C."/>
            <person name="Loparev V.N."/>
            <person name="McQuiston J.R."/>
        </authorList>
    </citation>
    <scope>NUCLEOTIDE SEQUENCE</scope>
    <source>
        <strain evidence="2">H2177</strain>
    </source>
</reference>
<dbReference type="Proteomes" id="UP001622370">
    <property type="component" value="Unassembled WGS sequence"/>
</dbReference>
<sequence>MKKLLSIIIILCFGVISAKENSSPMGENDLFKRYKHTETKTIRKEFKVNETASLFVANKYGTITLITNENNKNSINFEVEIKVSSNNPSDVKERIKQIYVDFSNSGSNSVSAKTVIEDNSSFFKNFGRKKSISFQINYKITLPEKVKISLENEYGNIFLNKTMSSLKIDADYGSINLGEILSDAYINLEYCQNSSIEQINKLNLNADYSGVSINKANYIKANCDYTAVKIGDVKELNANVSYNAIAVENLEKGEIIADYCGILVKEVSKSIYISCDYGSVKIEKVLPQANSVKIDTEYAGISVGYHPNWEFQYNFSNSYGKISMPESLPYTKKNIQMMESTIIGTKGNGKNIFNISSEYAGVKVYEN</sequence>